<dbReference type="GO" id="GO:0005549">
    <property type="term" value="F:odorant binding"/>
    <property type="evidence" value="ECO:0007669"/>
    <property type="project" value="InterPro"/>
</dbReference>
<keyword evidence="3" id="KW-0716">Sensory transduction</keyword>
<dbReference type="PANTHER" id="PTHR21137">
    <property type="entry name" value="ODORANT RECEPTOR"/>
    <property type="match status" value="1"/>
</dbReference>
<evidence type="ECO:0000256" key="8">
    <source>
        <dbReference type="ARBA" id="ARBA00023170"/>
    </source>
</evidence>
<name>A0A653C0T6_CALMS</name>
<protein>
    <submittedName>
        <fullName evidence="10">Uncharacterized protein</fullName>
    </submittedName>
</protein>
<evidence type="ECO:0000256" key="3">
    <source>
        <dbReference type="ARBA" id="ARBA00022606"/>
    </source>
</evidence>
<dbReference type="PANTHER" id="PTHR21137:SF35">
    <property type="entry name" value="ODORANT RECEPTOR 19A-RELATED"/>
    <property type="match status" value="1"/>
</dbReference>
<reference evidence="10 11" key="1">
    <citation type="submission" date="2019-01" db="EMBL/GenBank/DDBJ databases">
        <authorList>
            <person name="Sayadi A."/>
        </authorList>
    </citation>
    <scope>NUCLEOTIDE SEQUENCE [LARGE SCALE GENOMIC DNA]</scope>
</reference>
<keyword evidence="9" id="KW-0807">Transducer</keyword>
<keyword evidence="11" id="KW-1185">Reference proteome</keyword>
<keyword evidence="6" id="KW-1133">Transmembrane helix</keyword>
<dbReference type="GO" id="GO:0005886">
    <property type="term" value="C:plasma membrane"/>
    <property type="evidence" value="ECO:0007669"/>
    <property type="project" value="UniProtKB-SubCell"/>
</dbReference>
<evidence type="ECO:0000313" key="10">
    <source>
        <dbReference type="EMBL" id="VEN41176.1"/>
    </source>
</evidence>
<organism evidence="10 11">
    <name type="scientific">Callosobruchus maculatus</name>
    <name type="common">Southern cowpea weevil</name>
    <name type="synonym">Pulse bruchid</name>
    <dbReference type="NCBI Taxonomy" id="64391"/>
    <lineage>
        <taxon>Eukaryota</taxon>
        <taxon>Metazoa</taxon>
        <taxon>Ecdysozoa</taxon>
        <taxon>Arthropoda</taxon>
        <taxon>Hexapoda</taxon>
        <taxon>Insecta</taxon>
        <taxon>Pterygota</taxon>
        <taxon>Neoptera</taxon>
        <taxon>Endopterygota</taxon>
        <taxon>Coleoptera</taxon>
        <taxon>Polyphaga</taxon>
        <taxon>Cucujiformia</taxon>
        <taxon>Chrysomeloidea</taxon>
        <taxon>Chrysomelidae</taxon>
        <taxon>Bruchinae</taxon>
        <taxon>Bruchini</taxon>
        <taxon>Callosobruchus</taxon>
    </lineage>
</organism>
<keyword evidence="8" id="KW-0675">Receptor</keyword>
<dbReference type="Pfam" id="PF02949">
    <property type="entry name" value="7tm_6"/>
    <property type="match status" value="1"/>
</dbReference>
<evidence type="ECO:0000313" key="11">
    <source>
        <dbReference type="Proteomes" id="UP000410492"/>
    </source>
</evidence>
<keyword evidence="5" id="KW-0552">Olfaction</keyword>
<keyword evidence="4" id="KW-0812">Transmembrane</keyword>
<evidence type="ECO:0000256" key="2">
    <source>
        <dbReference type="ARBA" id="ARBA00022475"/>
    </source>
</evidence>
<dbReference type="OrthoDB" id="7540137at2759"/>
<dbReference type="Proteomes" id="UP000410492">
    <property type="component" value="Unassembled WGS sequence"/>
</dbReference>
<evidence type="ECO:0000256" key="4">
    <source>
        <dbReference type="ARBA" id="ARBA00022692"/>
    </source>
</evidence>
<dbReference type="GO" id="GO:0007165">
    <property type="term" value="P:signal transduction"/>
    <property type="evidence" value="ECO:0007669"/>
    <property type="project" value="UniProtKB-KW"/>
</dbReference>
<evidence type="ECO:0000256" key="9">
    <source>
        <dbReference type="ARBA" id="ARBA00023224"/>
    </source>
</evidence>
<evidence type="ECO:0000256" key="1">
    <source>
        <dbReference type="ARBA" id="ARBA00004651"/>
    </source>
</evidence>
<evidence type="ECO:0000256" key="7">
    <source>
        <dbReference type="ARBA" id="ARBA00023136"/>
    </source>
</evidence>
<evidence type="ECO:0000256" key="6">
    <source>
        <dbReference type="ARBA" id="ARBA00022989"/>
    </source>
</evidence>
<proteinExistence type="predicted"/>
<keyword evidence="7" id="KW-0472">Membrane</keyword>
<comment type="subcellular location">
    <subcellularLocation>
        <location evidence="1">Cell membrane</location>
        <topology evidence="1">Multi-pass membrane protein</topology>
    </subcellularLocation>
</comment>
<dbReference type="InterPro" id="IPR004117">
    <property type="entry name" value="7tm6_olfct_rcpt"/>
</dbReference>
<dbReference type="EMBL" id="CAACVG010006713">
    <property type="protein sequence ID" value="VEN41176.1"/>
    <property type="molecule type" value="Genomic_DNA"/>
</dbReference>
<dbReference type="GO" id="GO:0004984">
    <property type="term" value="F:olfactory receptor activity"/>
    <property type="evidence" value="ECO:0007669"/>
    <property type="project" value="InterPro"/>
</dbReference>
<accession>A0A653C0T6</accession>
<sequence length="59" mass="6930">MSKWYTYDKESKKALLILMERAKRPIFVKAGKMLHLSLDTFSMILRNSYSLLAVLKSTY</sequence>
<keyword evidence="2" id="KW-1003">Cell membrane</keyword>
<gene>
    <name evidence="10" type="ORF">CALMAC_LOCUS5103</name>
</gene>
<evidence type="ECO:0000256" key="5">
    <source>
        <dbReference type="ARBA" id="ARBA00022725"/>
    </source>
</evidence>
<dbReference type="AlphaFoldDB" id="A0A653C0T6"/>